<feature type="transmembrane region" description="Helical" evidence="8">
    <location>
        <begin position="206"/>
        <end position="225"/>
    </location>
</feature>
<evidence type="ECO:0000313" key="10">
    <source>
        <dbReference type="EMBL" id="KKW35625.1"/>
    </source>
</evidence>
<keyword evidence="7 8" id="KW-0472">Membrane</keyword>
<keyword evidence="2" id="KW-1003">Cell membrane</keyword>
<reference evidence="10 11" key="1">
    <citation type="journal article" date="2015" name="Nature">
        <title>rRNA introns, odd ribosomes, and small enigmatic genomes across a large radiation of phyla.</title>
        <authorList>
            <person name="Brown C.T."/>
            <person name="Hug L.A."/>
            <person name="Thomas B.C."/>
            <person name="Sharon I."/>
            <person name="Castelle C.J."/>
            <person name="Singh A."/>
            <person name="Wilkins M.J."/>
            <person name="Williams K.H."/>
            <person name="Banfield J.F."/>
        </authorList>
    </citation>
    <scope>NUCLEOTIDE SEQUENCE [LARGE SCALE GENOMIC DNA]</scope>
</reference>
<feature type="domain" description="Glycosyltransferase RgtA/B/C/D-like" evidence="9">
    <location>
        <begin position="59"/>
        <end position="219"/>
    </location>
</feature>
<dbReference type="InterPro" id="IPR038731">
    <property type="entry name" value="RgtA/B/C-like"/>
</dbReference>
<gene>
    <name evidence="10" type="ORF">UY83_C0005G0006</name>
</gene>
<protein>
    <submittedName>
        <fullName evidence="10">Membrane protein-like protein</fullName>
    </submittedName>
</protein>
<feature type="transmembrane region" description="Helical" evidence="8">
    <location>
        <begin position="264"/>
        <end position="281"/>
    </location>
</feature>
<feature type="transmembrane region" description="Helical" evidence="8">
    <location>
        <begin position="293"/>
        <end position="314"/>
    </location>
</feature>
<feature type="transmembrane region" description="Helical" evidence="8">
    <location>
        <begin position="162"/>
        <end position="186"/>
    </location>
</feature>
<organism evidence="10 11">
    <name type="scientific">Candidatus Adlerbacteria bacterium GW2011_GWA1_54_10</name>
    <dbReference type="NCBI Taxonomy" id="1618605"/>
    <lineage>
        <taxon>Bacteria</taxon>
        <taxon>Candidatus Adleribacteriota</taxon>
    </lineage>
</organism>
<keyword evidence="5 8" id="KW-0812">Transmembrane</keyword>
<dbReference type="InterPro" id="IPR050297">
    <property type="entry name" value="LipidA_mod_glycosyltrf_83"/>
</dbReference>
<dbReference type="Pfam" id="PF13231">
    <property type="entry name" value="PMT_2"/>
    <property type="match status" value="1"/>
</dbReference>
<dbReference type="Proteomes" id="UP000034740">
    <property type="component" value="Unassembled WGS sequence"/>
</dbReference>
<evidence type="ECO:0000256" key="6">
    <source>
        <dbReference type="ARBA" id="ARBA00022989"/>
    </source>
</evidence>
<name>A0A0G1XXL6_9BACT</name>
<feature type="transmembrane region" description="Helical" evidence="8">
    <location>
        <begin position="131"/>
        <end position="150"/>
    </location>
</feature>
<evidence type="ECO:0000256" key="3">
    <source>
        <dbReference type="ARBA" id="ARBA00022676"/>
    </source>
</evidence>
<keyword evidence="3" id="KW-0328">Glycosyltransferase</keyword>
<feature type="transmembrane region" description="Helical" evidence="8">
    <location>
        <begin position="108"/>
        <end position="125"/>
    </location>
</feature>
<dbReference type="EMBL" id="LCRO01000005">
    <property type="protein sequence ID" value="KKW35625.1"/>
    <property type="molecule type" value="Genomic_DNA"/>
</dbReference>
<comment type="subcellular location">
    <subcellularLocation>
        <location evidence="1">Cell membrane</location>
        <topology evidence="1">Multi-pass membrane protein</topology>
    </subcellularLocation>
</comment>
<keyword evidence="4" id="KW-0808">Transferase</keyword>
<evidence type="ECO:0000256" key="8">
    <source>
        <dbReference type="SAM" id="Phobius"/>
    </source>
</evidence>
<evidence type="ECO:0000256" key="5">
    <source>
        <dbReference type="ARBA" id="ARBA00022692"/>
    </source>
</evidence>
<feature type="transmembrane region" description="Helical" evidence="8">
    <location>
        <begin position="320"/>
        <end position="339"/>
    </location>
</feature>
<comment type="caution">
    <text evidence="10">The sequence shown here is derived from an EMBL/GenBank/DDBJ whole genome shotgun (WGS) entry which is preliminary data.</text>
</comment>
<evidence type="ECO:0000256" key="1">
    <source>
        <dbReference type="ARBA" id="ARBA00004651"/>
    </source>
</evidence>
<dbReference type="PANTHER" id="PTHR33908:SF11">
    <property type="entry name" value="MEMBRANE PROTEIN"/>
    <property type="match status" value="1"/>
</dbReference>
<evidence type="ECO:0000256" key="7">
    <source>
        <dbReference type="ARBA" id="ARBA00023136"/>
    </source>
</evidence>
<evidence type="ECO:0000313" key="11">
    <source>
        <dbReference type="Proteomes" id="UP000034740"/>
    </source>
</evidence>
<dbReference type="GO" id="GO:0016763">
    <property type="term" value="F:pentosyltransferase activity"/>
    <property type="evidence" value="ECO:0007669"/>
    <property type="project" value="TreeGrafter"/>
</dbReference>
<dbReference type="AlphaFoldDB" id="A0A0G1XXL6"/>
<sequence>MSAIFKSPPILLTALVIFAGGLSLFFFSSQSLRLDEAQSLWQTSRAPVDIATIVAKDVHVPLYHFLLYGWRLLFGGGVETARMLSLLFYLLSIPALYALGKLAYNKEAGLFAAALFAISPFMNWYGNEIRMYTLFTLLVILNQYFFIKLWKSARHTDSASSGAALYAVTAILGMYSHYFFFLVLAGQAVFYFLRRQIFPRGTLRKLITSWMLVALALLPWGYYVYSIGEVQNQEPLLQAPTSIILFNAFSQFLFGFQADHINTVFLSLWPIAVILAFLALRKRHGGISPETEYFFLTVMLSTALAFGISLTFHPVFTSRYLILAVPSLYLLVTSVFSLYPERAARFARGAALFVMAATLIIELFSPTTPVKENYREAAQYLTAHAGGADVILLSAPFTIYPIEYYYRGAAPIRTLPLWNRYAFGPIPPFIPDKFPGEVAQATQANQNAWILLSYDQGYQEDIRLYFDTHYQRTDERVFSPGLTLYKYKLRYDTPLSERSKKSIEKSLGGDVPKFAEQILGLRTF</sequence>
<evidence type="ECO:0000259" key="9">
    <source>
        <dbReference type="Pfam" id="PF13231"/>
    </source>
</evidence>
<dbReference type="PANTHER" id="PTHR33908">
    <property type="entry name" value="MANNOSYLTRANSFERASE YKCB-RELATED"/>
    <property type="match status" value="1"/>
</dbReference>
<evidence type="ECO:0000256" key="2">
    <source>
        <dbReference type="ARBA" id="ARBA00022475"/>
    </source>
</evidence>
<dbReference type="GO" id="GO:0005886">
    <property type="term" value="C:plasma membrane"/>
    <property type="evidence" value="ECO:0007669"/>
    <property type="project" value="UniProtKB-SubCell"/>
</dbReference>
<accession>A0A0G1XXL6</accession>
<keyword evidence="6 8" id="KW-1133">Transmembrane helix</keyword>
<evidence type="ECO:0000256" key="4">
    <source>
        <dbReference type="ARBA" id="ARBA00022679"/>
    </source>
</evidence>
<feature type="transmembrane region" description="Helical" evidence="8">
    <location>
        <begin position="80"/>
        <end position="99"/>
    </location>
</feature>
<feature type="transmembrane region" description="Helical" evidence="8">
    <location>
        <begin position="346"/>
        <end position="365"/>
    </location>
</feature>
<proteinExistence type="predicted"/>
<dbReference type="GO" id="GO:0009103">
    <property type="term" value="P:lipopolysaccharide biosynthetic process"/>
    <property type="evidence" value="ECO:0007669"/>
    <property type="project" value="UniProtKB-ARBA"/>
</dbReference>